<dbReference type="Proteomes" id="UP000250266">
    <property type="component" value="Unassembled WGS sequence"/>
</dbReference>
<dbReference type="AlphaFoldDB" id="A0A8E2E198"/>
<dbReference type="Pfam" id="PF06985">
    <property type="entry name" value="HET"/>
    <property type="match status" value="1"/>
</dbReference>
<dbReference type="PANTHER" id="PTHR24148">
    <property type="entry name" value="ANKYRIN REPEAT DOMAIN-CONTAINING PROTEIN 39 HOMOLOG-RELATED"/>
    <property type="match status" value="1"/>
</dbReference>
<dbReference type="PANTHER" id="PTHR24148:SF64">
    <property type="entry name" value="HETEROKARYON INCOMPATIBILITY DOMAIN-CONTAINING PROTEIN"/>
    <property type="match status" value="1"/>
</dbReference>
<reference evidence="2 3" key="1">
    <citation type="journal article" date="2016" name="Nat. Commun.">
        <title>Ectomycorrhizal ecology is imprinted in the genome of the dominant symbiotic fungus Cenococcum geophilum.</title>
        <authorList>
            <consortium name="DOE Joint Genome Institute"/>
            <person name="Peter M."/>
            <person name="Kohler A."/>
            <person name="Ohm R.A."/>
            <person name="Kuo A."/>
            <person name="Krutzmann J."/>
            <person name="Morin E."/>
            <person name="Arend M."/>
            <person name="Barry K.W."/>
            <person name="Binder M."/>
            <person name="Choi C."/>
            <person name="Clum A."/>
            <person name="Copeland A."/>
            <person name="Grisel N."/>
            <person name="Haridas S."/>
            <person name="Kipfer T."/>
            <person name="LaButti K."/>
            <person name="Lindquist E."/>
            <person name="Lipzen A."/>
            <person name="Maire R."/>
            <person name="Meier B."/>
            <person name="Mihaltcheva S."/>
            <person name="Molinier V."/>
            <person name="Murat C."/>
            <person name="Poggeler S."/>
            <person name="Quandt C.A."/>
            <person name="Sperisen C."/>
            <person name="Tritt A."/>
            <person name="Tisserant E."/>
            <person name="Crous P.W."/>
            <person name="Henrissat B."/>
            <person name="Nehls U."/>
            <person name="Egli S."/>
            <person name="Spatafora J.W."/>
            <person name="Grigoriev I.V."/>
            <person name="Martin F.M."/>
        </authorList>
    </citation>
    <scope>NUCLEOTIDE SEQUENCE [LARGE SCALE GENOMIC DNA]</scope>
    <source>
        <strain evidence="2 3">CBS 459.81</strain>
    </source>
</reference>
<organism evidence="2 3">
    <name type="scientific">Lepidopterella palustris CBS 459.81</name>
    <dbReference type="NCBI Taxonomy" id="1314670"/>
    <lineage>
        <taxon>Eukaryota</taxon>
        <taxon>Fungi</taxon>
        <taxon>Dikarya</taxon>
        <taxon>Ascomycota</taxon>
        <taxon>Pezizomycotina</taxon>
        <taxon>Dothideomycetes</taxon>
        <taxon>Pleosporomycetidae</taxon>
        <taxon>Mytilinidiales</taxon>
        <taxon>Argynnaceae</taxon>
        <taxon>Lepidopterella</taxon>
    </lineage>
</organism>
<protein>
    <recommendedName>
        <fullName evidence="1">Heterokaryon incompatibility domain-containing protein</fullName>
    </recommendedName>
</protein>
<gene>
    <name evidence="2" type="ORF">K432DRAFT_308464</name>
</gene>
<evidence type="ECO:0000313" key="3">
    <source>
        <dbReference type="Proteomes" id="UP000250266"/>
    </source>
</evidence>
<proteinExistence type="predicted"/>
<sequence length="594" mass="68811">MLEEVEVSTDHPRYEYVAVSYPWKPSEGEDESKGGYYLKSSSRPVKLRDILLDRIIHYVQYATHNRAGADKHIPFWIDQLSINQKHRREKYHAVQSMDLVYKYCTAAVGYLWVEIETQDQLDLLGRLLRGQIANESQQRPRLGKNVDGPTSEKVLQLLLRITDDPWWNSAWIFQEDYVSEEKMCLLIRHSAKLSKENAKREVGDLLGELVVNSADFRKHATLFCLAYRQRMAQDLRICKDCDGVLNKAGEYTIMHKYDRGAVGDRIRKAMSPTLFTALGSRRVEHTPDIPAISANCLQYPIRLYPSKIKMSRSSLSICILALYLINGEIIKNDEDNPGQLSQDIFRYLQDQTMSLDTRVDGWELRFMKHCRLSSVRLSDDGIVTKGMLWKVCKEIPPDELLPTGSPVNKDYSRKDLYQVGLDEYQRKRLGVLARWLRRLRYICLAEGLENFLRSEQPSYSSHDDWPSGFCMSMMAHQIVKAMDAGKPLQLGLLIRNNPKAYGSYQAIFVRNYREFHDPRKSFIFTSWSCTREYASEEFLTRNPAKYVSLEVVRGGQTSDGCQTLRTKRWVNGLCFFAGEQIRDFVFPWPQSLIK</sequence>
<dbReference type="EMBL" id="KV745315">
    <property type="protein sequence ID" value="OCK75459.1"/>
    <property type="molecule type" value="Genomic_DNA"/>
</dbReference>
<dbReference type="InterPro" id="IPR052895">
    <property type="entry name" value="HetReg/Transcr_Mod"/>
</dbReference>
<feature type="domain" description="Heterokaryon incompatibility" evidence="1">
    <location>
        <begin position="16"/>
        <end position="175"/>
    </location>
</feature>
<evidence type="ECO:0000259" key="1">
    <source>
        <dbReference type="Pfam" id="PF06985"/>
    </source>
</evidence>
<dbReference type="OrthoDB" id="270167at2759"/>
<name>A0A8E2E198_9PEZI</name>
<keyword evidence="3" id="KW-1185">Reference proteome</keyword>
<evidence type="ECO:0000313" key="2">
    <source>
        <dbReference type="EMBL" id="OCK75459.1"/>
    </source>
</evidence>
<accession>A0A8E2E198</accession>
<dbReference type="InterPro" id="IPR010730">
    <property type="entry name" value="HET"/>
</dbReference>